<dbReference type="Gene3D" id="3.30.1340.20">
    <property type="entry name" value="3H domain"/>
    <property type="match status" value="1"/>
</dbReference>
<name>A0A923RVP4_9FIRM</name>
<dbReference type="InterPro" id="IPR004173">
    <property type="entry name" value="3H_domain"/>
</dbReference>
<accession>A0A923RVP4</accession>
<feature type="domain" description="3H" evidence="2">
    <location>
        <begin position="73"/>
        <end position="169"/>
    </location>
</feature>
<keyword evidence="1" id="KW-0533">Nickel</keyword>
<proteinExistence type="predicted"/>
<dbReference type="InterPro" id="IPR026043">
    <property type="entry name" value="NadR"/>
</dbReference>
<evidence type="ECO:0000313" key="4">
    <source>
        <dbReference type="EMBL" id="MBC5725232.1"/>
    </source>
</evidence>
<dbReference type="InterPro" id="IPR036390">
    <property type="entry name" value="WH_DNA-bd_sf"/>
</dbReference>
<dbReference type="PIRSF" id="PIRSF037847">
    <property type="entry name" value="NiaR"/>
    <property type="match status" value="1"/>
</dbReference>
<dbReference type="PANTHER" id="PTHR40068">
    <property type="entry name" value="TRANSCRIPTION REPRESSOR NIAR-RELATED"/>
    <property type="match status" value="1"/>
</dbReference>
<keyword evidence="5" id="KW-1185">Reference proteome</keyword>
<dbReference type="InterPro" id="IPR035922">
    <property type="entry name" value="3H_dom_sf"/>
</dbReference>
<feature type="binding site" evidence="1">
    <location>
        <position position="85"/>
    </location>
    <ligand>
        <name>Ni(2+)</name>
        <dbReference type="ChEBI" id="CHEBI:49786"/>
    </ligand>
</feature>
<feature type="binding site" evidence="1">
    <location>
        <position position="146"/>
    </location>
    <ligand>
        <name>Ni(2+)</name>
        <dbReference type="ChEBI" id="CHEBI:49786"/>
    </ligand>
</feature>
<feature type="binding site" evidence="1">
    <location>
        <position position="144"/>
    </location>
    <ligand>
        <name>Ni(2+)</name>
        <dbReference type="ChEBI" id="CHEBI:49786"/>
    </ligand>
</feature>
<feature type="domain" description="Helix-turn-helix type 11" evidence="3">
    <location>
        <begin position="6"/>
        <end position="59"/>
    </location>
</feature>
<gene>
    <name evidence="4" type="ORF">H8S45_07150</name>
</gene>
<dbReference type="Gene3D" id="1.10.10.10">
    <property type="entry name" value="Winged helix-like DNA-binding domain superfamily/Winged helix DNA-binding domain"/>
    <property type="match status" value="1"/>
</dbReference>
<organism evidence="4 5">
    <name type="scientific">Agathobaculum faecis</name>
    <dbReference type="NCBI Taxonomy" id="2763013"/>
    <lineage>
        <taxon>Bacteria</taxon>
        <taxon>Bacillati</taxon>
        <taxon>Bacillota</taxon>
        <taxon>Clostridia</taxon>
        <taxon>Eubacteriales</taxon>
        <taxon>Butyricicoccaceae</taxon>
        <taxon>Agathobaculum</taxon>
    </lineage>
</organism>
<comment type="caution">
    <text evidence="4">The sequence shown here is derived from an EMBL/GenBank/DDBJ whole genome shotgun (WGS) entry which is preliminary data.</text>
</comment>
<dbReference type="InterPro" id="IPR036388">
    <property type="entry name" value="WH-like_DNA-bd_sf"/>
</dbReference>
<dbReference type="InterPro" id="IPR013196">
    <property type="entry name" value="HTH_11"/>
</dbReference>
<keyword evidence="1" id="KW-0479">Metal-binding</keyword>
<sequence>MNAAERRIKITHLLAQSDGPVSATALAAQCGVSRQIIVGDVALLRAGGLAVLATPRGYILENPAAPVYAERRVVCHHGDERLREELYTVVDLGGALIDVTVEHPVYGQICAPLHIFSRFDADAFCKKIQNPGTRPLCDLTGGIHLHTLRAADEATLSRVVRGLKDGGFLLTEER</sequence>
<dbReference type="Pfam" id="PF02829">
    <property type="entry name" value="3H"/>
    <property type="match status" value="1"/>
</dbReference>
<dbReference type="GO" id="GO:0046872">
    <property type="term" value="F:metal ion binding"/>
    <property type="evidence" value="ECO:0007669"/>
    <property type="project" value="UniProtKB-KW"/>
</dbReference>
<evidence type="ECO:0000259" key="3">
    <source>
        <dbReference type="Pfam" id="PF08279"/>
    </source>
</evidence>
<evidence type="ECO:0000259" key="2">
    <source>
        <dbReference type="Pfam" id="PF02829"/>
    </source>
</evidence>
<reference evidence="4" key="1">
    <citation type="submission" date="2020-08" db="EMBL/GenBank/DDBJ databases">
        <title>Genome public.</title>
        <authorList>
            <person name="Liu C."/>
            <person name="Sun Q."/>
        </authorList>
    </citation>
    <scope>NUCLEOTIDE SEQUENCE</scope>
    <source>
        <strain evidence="4">NSJ-28</strain>
    </source>
</reference>
<dbReference type="EMBL" id="JACOPL010000005">
    <property type="protein sequence ID" value="MBC5725232.1"/>
    <property type="molecule type" value="Genomic_DNA"/>
</dbReference>
<protein>
    <submittedName>
        <fullName evidence="4">Transcription repressor NadR</fullName>
    </submittedName>
</protein>
<evidence type="ECO:0000313" key="5">
    <source>
        <dbReference type="Proteomes" id="UP000606499"/>
    </source>
</evidence>
<dbReference type="SUPFAM" id="SSF75500">
    <property type="entry name" value="Putative transcriptional regulator TM1602, C-terminal domain"/>
    <property type="match status" value="1"/>
</dbReference>
<dbReference type="Pfam" id="PF08279">
    <property type="entry name" value="HTH_11"/>
    <property type="match status" value="1"/>
</dbReference>
<dbReference type="PANTHER" id="PTHR40068:SF1">
    <property type="entry name" value="TRANSCRIPTION REPRESSOR NIAR-RELATED"/>
    <property type="match status" value="1"/>
</dbReference>
<feature type="binding site" evidence="1">
    <location>
        <position position="77"/>
    </location>
    <ligand>
        <name>Ni(2+)</name>
        <dbReference type="ChEBI" id="CHEBI:49786"/>
    </ligand>
</feature>
<dbReference type="Proteomes" id="UP000606499">
    <property type="component" value="Unassembled WGS sequence"/>
</dbReference>
<dbReference type="SUPFAM" id="SSF46785">
    <property type="entry name" value="Winged helix' DNA-binding domain"/>
    <property type="match status" value="1"/>
</dbReference>
<evidence type="ECO:0000256" key="1">
    <source>
        <dbReference type="PIRSR" id="PIRSR037847-1"/>
    </source>
</evidence>
<dbReference type="RefSeq" id="WP_147574300.1">
    <property type="nucleotide sequence ID" value="NZ_JACOPL010000005.1"/>
</dbReference>
<dbReference type="AlphaFoldDB" id="A0A923RVP4"/>